<dbReference type="EMBL" id="LNQR01000051">
    <property type="protein sequence ID" value="KWT87420.1"/>
    <property type="molecule type" value="Genomic_DNA"/>
</dbReference>
<evidence type="ECO:0000313" key="4">
    <source>
        <dbReference type="EMBL" id="KWT87420.1"/>
    </source>
</evidence>
<dbReference type="InterPro" id="IPR051545">
    <property type="entry name" value="NAD(P)H_dehydrogenase_qn"/>
</dbReference>
<dbReference type="Pfam" id="PF02525">
    <property type="entry name" value="Flavodoxin_2"/>
    <property type="match status" value="1"/>
</dbReference>
<evidence type="ECO:0000256" key="2">
    <source>
        <dbReference type="ARBA" id="ARBA00023002"/>
    </source>
</evidence>
<keyword evidence="2" id="KW-0560">Oxidoreductase</keyword>
<keyword evidence="5" id="KW-1185">Reference proteome</keyword>
<organism evidence="4 5">
    <name type="scientific">Candidatus Magnetominusculus xianensis</name>
    <dbReference type="NCBI Taxonomy" id="1748249"/>
    <lineage>
        <taxon>Bacteria</taxon>
        <taxon>Pseudomonadati</taxon>
        <taxon>Nitrospirota</taxon>
        <taxon>Nitrospiria</taxon>
        <taxon>Nitrospirales</taxon>
        <taxon>Nitrospiraceae</taxon>
        <taxon>Candidatus Magnetominusculus</taxon>
    </lineage>
</organism>
<evidence type="ECO:0000259" key="3">
    <source>
        <dbReference type="Pfam" id="PF02525"/>
    </source>
</evidence>
<dbReference type="PANTHER" id="PTHR10204:SF34">
    <property type="entry name" value="NAD(P)H DEHYDROGENASE [QUINONE] 1 ISOFORM 1"/>
    <property type="match status" value="1"/>
</dbReference>
<gene>
    <name evidence="4" type="ORF">ASN18_1339</name>
</gene>
<dbReference type="Gene3D" id="3.40.50.360">
    <property type="match status" value="1"/>
</dbReference>
<dbReference type="InterPro" id="IPR003680">
    <property type="entry name" value="Flavodoxin_fold"/>
</dbReference>
<dbReference type="RefSeq" id="WP_085051968.1">
    <property type="nucleotide sequence ID" value="NZ_LNQR01000051.1"/>
</dbReference>
<reference evidence="4 5" key="1">
    <citation type="submission" date="2015-11" db="EMBL/GenBank/DDBJ databases">
        <authorList>
            <person name="Lin W."/>
        </authorList>
    </citation>
    <scope>NUCLEOTIDE SEQUENCE [LARGE SCALE GENOMIC DNA]</scope>
    <source>
        <strain evidence="4 5">HCH-1</strain>
    </source>
</reference>
<comment type="similarity">
    <text evidence="1">Belongs to the NAD(P)H dehydrogenase (quinone) family.</text>
</comment>
<accession>A0ABR5SG57</accession>
<dbReference type="SUPFAM" id="SSF52218">
    <property type="entry name" value="Flavoproteins"/>
    <property type="match status" value="1"/>
</dbReference>
<evidence type="ECO:0000313" key="5">
    <source>
        <dbReference type="Proteomes" id="UP000060487"/>
    </source>
</evidence>
<feature type="domain" description="Flavodoxin-like fold" evidence="3">
    <location>
        <begin position="1"/>
        <end position="186"/>
    </location>
</feature>
<comment type="caution">
    <text evidence="4">The sequence shown here is derived from an EMBL/GenBank/DDBJ whole genome shotgun (WGS) entry which is preliminary data.</text>
</comment>
<dbReference type="Proteomes" id="UP000060487">
    <property type="component" value="Unassembled WGS sequence"/>
</dbReference>
<dbReference type="InterPro" id="IPR029039">
    <property type="entry name" value="Flavoprotein-like_sf"/>
</dbReference>
<sequence length="192" mass="21780">MKHLIVYSHPNPKSFNHAIMETLEAELKAVGHEVRVRDLYAVNFDPVLKSSDFELIQAGKAAEDVKVEQEHITWADVISFIHPIWWTGLPAIFKGYIDRVFSFGFAYKIGEDCIQGLLNGKKVLIINTTGAPEEMYAKSGMFNSMLQTSDDGIYRFCAMEVLKHVFFTSIPYITDTERTAMLEEVRAAARNI</sequence>
<proteinExistence type="inferred from homology"/>
<name>A0ABR5SG57_9BACT</name>
<evidence type="ECO:0000256" key="1">
    <source>
        <dbReference type="ARBA" id="ARBA00006252"/>
    </source>
</evidence>
<dbReference type="PANTHER" id="PTHR10204">
    <property type="entry name" value="NAD P H OXIDOREDUCTASE-RELATED"/>
    <property type="match status" value="1"/>
</dbReference>
<protein>
    <submittedName>
        <fullName evidence="4">NAD(P)H dehydrogenase</fullName>
    </submittedName>
</protein>